<accession>A0A5C6Q3S5</accession>
<dbReference type="GO" id="GO:0003677">
    <property type="term" value="F:DNA binding"/>
    <property type="evidence" value="ECO:0007669"/>
    <property type="project" value="UniProtKB-UniRule"/>
</dbReference>
<evidence type="ECO:0000256" key="1">
    <source>
        <dbReference type="ARBA" id="ARBA00023125"/>
    </source>
</evidence>
<gene>
    <name evidence="4" type="ORF">ESZ26_17460</name>
    <name evidence="5" type="ORF">ESZ27_16755</name>
</gene>
<dbReference type="AlphaFoldDB" id="A0A5C6Q3S5"/>
<dbReference type="RefSeq" id="WP_146800860.1">
    <property type="nucleotide sequence ID" value="NZ_VOLP01000033.1"/>
</dbReference>
<comment type="caution">
    <text evidence="5">The sequence shown here is derived from an EMBL/GenBank/DDBJ whole genome shotgun (WGS) entry which is preliminary data.</text>
</comment>
<dbReference type="OrthoDB" id="6228686at2"/>
<dbReference type="Proteomes" id="UP000321525">
    <property type="component" value="Unassembled WGS sequence"/>
</dbReference>
<evidence type="ECO:0000259" key="3">
    <source>
        <dbReference type="PROSITE" id="PS51755"/>
    </source>
</evidence>
<proteinExistence type="predicted"/>
<keyword evidence="6" id="KW-1185">Reference proteome</keyword>
<dbReference type="EMBL" id="VOLQ01000044">
    <property type="protein sequence ID" value="TWX63402.1"/>
    <property type="molecule type" value="Genomic_DNA"/>
</dbReference>
<organism evidence="5 7">
    <name type="scientific">Colwellia hornerae</name>
    <dbReference type="NCBI Taxonomy" id="89402"/>
    <lineage>
        <taxon>Bacteria</taxon>
        <taxon>Pseudomonadati</taxon>
        <taxon>Pseudomonadota</taxon>
        <taxon>Gammaproteobacteria</taxon>
        <taxon>Alteromonadales</taxon>
        <taxon>Colwelliaceae</taxon>
        <taxon>Colwellia</taxon>
    </lineage>
</organism>
<dbReference type="PROSITE" id="PS51755">
    <property type="entry name" value="OMPR_PHOB"/>
    <property type="match status" value="1"/>
</dbReference>
<dbReference type="Pfam" id="PF00486">
    <property type="entry name" value="Trans_reg_C"/>
    <property type="match status" value="1"/>
</dbReference>
<dbReference type="Gene3D" id="1.10.10.10">
    <property type="entry name" value="Winged helix-like DNA-binding domain superfamily/Winged helix DNA-binding domain"/>
    <property type="match status" value="1"/>
</dbReference>
<evidence type="ECO:0000256" key="2">
    <source>
        <dbReference type="PROSITE-ProRule" id="PRU01091"/>
    </source>
</evidence>
<dbReference type="InterPro" id="IPR016032">
    <property type="entry name" value="Sig_transdc_resp-reg_C-effctor"/>
</dbReference>
<feature type="DNA-binding region" description="OmpR/PhoB-type" evidence="2">
    <location>
        <begin position="4"/>
        <end position="100"/>
    </location>
</feature>
<sequence>MLISDTIIIADVEIFMGSREVYCCKRLVTLTGLEFNLLWLLMSDFPQLVTRESIAEHIFKRSLADSNRSINMHISTIRKKLLVNTDKSRIKSFRGEGYVF</sequence>
<keyword evidence="1 2" id="KW-0238">DNA-binding</keyword>
<evidence type="ECO:0000313" key="5">
    <source>
        <dbReference type="EMBL" id="TWX63402.1"/>
    </source>
</evidence>
<evidence type="ECO:0000313" key="6">
    <source>
        <dbReference type="Proteomes" id="UP000321525"/>
    </source>
</evidence>
<dbReference type="InterPro" id="IPR001867">
    <property type="entry name" value="OmpR/PhoB-type_DNA-bd"/>
</dbReference>
<feature type="domain" description="OmpR/PhoB-type" evidence="3">
    <location>
        <begin position="4"/>
        <end position="100"/>
    </location>
</feature>
<name>A0A5C6Q3S5_9GAMM</name>
<dbReference type="GO" id="GO:0006355">
    <property type="term" value="P:regulation of DNA-templated transcription"/>
    <property type="evidence" value="ECO:0007669"/>
    <property type="project" value="InterPro"/>
</dbReference>
<dbReference type="SUPFAM" id="SSF46894">
    <property type="entry name" value="C-terminal effector domain of the bipartite response regulators"/>
    <property type="match status" value="1"/>
</dbReference>
<dbReference type="Proteomes" id="UP000321917">
    <property type="component" value="Unassembled WGS sequence"/>
</dbReference>
<dbReference type="SMART" id="SM00862">
    <property type="entry name" value="Trans_reg_C"/>
    <property type="match status" value="1"/>
</dbReference>
<dbReference type="GO" id="GO:0000160">
    <property type="term" value="P:phosphorelay signal transduction system"/>
    <property type="evidence" value="ECO:0007669"/>
    <property type="project" value="InterPro"/>
</dbReference>
<dbReference type="EMBL" id="VOLR01000034">
    <property type="protein sequence ID" value="TWX54689.1"/>
    <property type="molecule type" value="Genomic_DNA"/>
</dbReference>
<evidence type="ECO:0000313" key="4">
    <source>
        <dbReference type="EMBL" id="TWX54689.1"/>
    </source>
</evidence>
<dbReference type="CDD" id="cd00383">
    <property type="entry name" value="trans_reg_C"/>
    <property type="match status" value="1"/>
</dbReference>
<reference evidence="5 7" key="1">
    <citation type="submission" date="2019-07" db="EMBL/GenBank/DDBJ databases">
        <title>Genomes of sea-ice associated Colwellia species.</title>
        <authorList>
            <person name="Bowman J.P."/>
        </authorList>
    </citation>
    <scope>NUCLEOTIDE SEQUENCE [LARGE SCALE GENOMIC DNA]</scope>
    <source>
        <strain evidence="4 6">ACAM 607</strain>
        <strain evidence="5 7">IC036</strain>
    </source>
</reference>
<evidence type="ECO:0000313" key="7">
    <source>
        <dbReference type="Proteomes" id="UP000321917"/>
    </source>
</evidence>
<protein>
    <submittedName>
        <fullName evidence="5">Response regulator transcription factor</fullName>
    </submittedName>
</protein>
<dbReference type="InterPro" id="IPR036388">
    <property type="entry name" value="WH-like_DNA-bd_sf"/>
</dbReference>